<gene>
    <name evidence="1" type="ORF">ABWT76_005750</name>
</gene>
<keyword evidence="1" id="KW-0645">Protease</keyword>
<organism evidence="1">
    <name type="scientific">Planktothricoides raciborskii GIHE-MW2</name>
    <dbReference type="NCBI Taxonomy" id="2792601"/>
    <lineage>
        <taxon>Bacteria</taxon>
        <taxon>Bacillati</taxon>
        <taxon>Cyanobacteriota</taxon>
        <taxon>Cyanophyceae</taxon>
        <taxon>Oscillatoriophycideae</taxon>
        <taxon>Oscillatoriales</taxon>
        <taxon>Oscillatoriaceae</taxon>
        <taxon>Planktothricoides</taxon>
    </lineage>
</organism>
<proteinExistence type="predicted"/>
<keyword evidence="1" id="KW-0378">Hydrolase</keyword>
<dbReference type="PANTHER" id="PTHR33471:SF7">
    <property type="entry name" value="ATP-DEPENDENT ZINC METALLOPROTEASE-RELATED"/>
    <property type="match status" value="1"/>
</dbReference>
<accession>A0AAU8JCM7</accession>
<dbReference type="GO" id="GO:0004222">
    <property type="term" value="F:metalloendopeptidase activity"/>
    <property type="evidence" value="ECO:0007669"/>
    <property type="project" value="InterPro"/>
</dbReference>
<dbReference type="GO" id="GO:0004176">
    <property type="term" value="F:ATP-dependent peptidase activity"/>
    <property type="evidence" value="ECO:0007669"/>
    <property type="project" value="InterPro"/>
</dbReference>
<reference evidence="1" key="1">
    <citation type="submission" date="2024-07" db="EMBL/GenBank/DDBJ databases">
        <authorList>
            <person name="Kim Y.J."/>
            <person name="Jeong J.Y."/>
        </authorList>
    </citation>
    <scope>NUCLEOTIDE SEQUENCE</scope>
    <source>
        <strain evidence="1">GIHE-MW2</strain>
    </source>
</reference>
<evidence type="ECO:0000313" key="1">
    <source>
        <dbReference type="EMBL" id="XCM36952.1"/>
    </source>
</evidence>
<sequence>MSQLSINLAAIAVFVTTFSVLLSPLVNLSPTIPAVATFTLLGLATVDSFTWQGQGGTLILDWLARMTSAEHRERIIKHEAGHFLVAYLLDIPISSYALNAWEAFQQGQAAQGGVQFDDRQLNEQLQKGQITAQMLDRYCTVWMAGIAAETIAYDNATGGAEDRLKLQAVLSQINTPINAQLKARWAALQARTLIEANLKAYEALVTAMEQRASVAECQKMIQANLN</sequence>
<dbReference type="PANTHER" id="PTHR33471">
    <property type="entry name" value="ATP-DEPENDENT ZINC METALLOPROTEASE-RELATED"/>
    <property type="match status" value="1"/>
</dbReference>
<dbReference type="Gene3D" id="1.20.58.760">
    <property type="entry name" value="Peptidase M41"/>
    <property type="match status" value="1"/>
</dbReference>
<dbReference type="GO" id="GO:0005524">
    <property type="term" value="F:ATP binding"/>
    <property type="evidence" value="ECO:0007669"/>
    <property type="project" value="InterPro"/>
</dbReference>
<dbReference type="AlphaFoldDB" id="A0AAU8JCM7"/>
<protein>
    <submittedName>
        <fullName evidence="1">ATP-dependent Zn protease</fullName>
    </submittedName>
</protein>
<dbReference type="GO" id="GO:0006508">
    <property type="term" value="P:proteolysis"/>
    <property type="evidence" value="ECO:0007669"/>
    <property type="project" value="UniProtKB-KW"/>
</dbReference>
<dbReference type="EMBL" id="CP159837">
    <property type="protein sequence ID" value="XCM36952.1"/>
    <property type="molecule type" value="Genomic_DNA"/>
</dbReference>
<dbReference type="SUPFAM" id="SSF140990">
    <property type="entry name" value="FtsH protease domain-like"/>
    <property type="match status" value="1"/>
</dbReference>
<dbReference type="RefSeq" id="WP_190876839.1">
    <property type="nucleotide sequence ID" value="NZ_CP159837.1"/>
</dbReference>
<name>A0AAU8JCM7_9CYAN</name>
<dbReference type="InterPro" id="IPR037219">
    <property type="entry name" value="Peptidase_M41-like"/>
</dbReference>